<dbReference type="Gene3D" id="3.40.50.1100">
    <property type="match status" value="2"/>
</dbReference>
<evidence type="ECO:0000313" key="7">
    <source>
        <dbReference type="Proteomes" id="UP001156702"/>
    </source>
</evidence>
<dbReference type="SUPFAM" id="SSF53686">
    <property type="entry name" value="Tryptophan synthase beta subunit-like PLP-dependent enzymes"/>
    <property type="match status" value="1"/>
</dbReference>
<organism evidence="6 7">
    <name type="scientific">Shinella yambaruensis</name>
    <dbReference type="NCBI Taxonomy" id="415996"/>
    <lineage>
        <taxon>Bacteria</taxon>
        <taxon>Pseudomonadati</taxon>
        <taxon>Pseudomonadota</taxon>
        <taxon>Alphaproteobacteria</taxon>
        <taxon>Hyphomicrobiales</taxon>
        <taxon>Rhizobiaceae</taxon>
        <taxon>Shinella</taxon>
    </lineage>
</organism>
<keyword evidence="3 4" id="KW-0456">Lyase</keyword>
<dbReference type="InterPro" id="IPR011780">
    <property type="entry name" value="D_Ser_am_lyase"/>
</dbReference>
<dbReference type="Pfam" id="PF00291">
    <property type="entry name" value="PALP"/>
    <property type="match status" value="1"/>
</dbReference>
<dbReference type="EC" id="4.3.1.18" evidence="4"/>
<dbReference type="RefSeq" id="WP_244766309.1">
    <property type="nucleotide sequence ID" value="NZ_BSOP01000017.1"/>
</dbReference>
<dbReference type="InterPro" id="IPR036052">
    <property type="entry name" value="TrpB-like_PALP_sf"/>
</dbReference>
<comment type="catalytic activity">
    <reaction evidence="4">
        <text>D-serine = pyruvate + NH4(+)</text>
        <dbReference type="Rhea" id="RHEA:13977"/>
        <dbReference type="ChEBI" id="CHEBI:15361"/>
        <dbReference type="ChEBI" id="CHEBI:28938"/>
        <dbReference type="ChEBI" id="CHEBI:35247"/>
        <dbReference type="EC" id="4.3.1.18"/>
    </reaction>
</comment>
<dbReference type="EMBL" id="BSOP01000017">
    <property type="protein sequence ID" value="GLR51121.1"/>
    <property type="molecule type" value="Genomic_DNA"/>
</dbReference>
<gene>
    <name evidence="4 6" type="primary">dsdA</name>
    <name evidence="6" type="ORF">GCM10007923_23290</name>
</gene>
<dbReference type="NCBIfam" id="NF002823">
    <property type="entry name" value="PRK02991.1"/>
    <property type="match status" value="1"/>
</dbReference>
<evidence type="ECO:0000256" key="3">
    <source>
        <dbReference type="ARBA" id="ARBA00023239"/>
    </source>
</evidence>
<dbReference type="HAMAP" id="MF_01030">
    <property type="entry name" value="D_Ser_dehydrat"/>
    <property type="match status" value="1"/>
</dbReference>
<dbReference type="PANTHER" id="PTHR48078:SF9">
    <property type="entry name" value="D-SERINE DEHYDRATASE"/>
    <property type="match status" value="1"/>
</dbReference>
<sequence length="443" mass="47534">MAIHLPDNPARTDVLAARPTLWTNPHYTENAIADATLPVRPSDVDEAQENWRHLAPLLEACFPELQATNGEIRSDLVPLEAMRKALGYDGAEFGTLLVKADNALPVAGSIKARGGVYEVFLFAERLARREGLLKAGEDIRRLAGSDAKAFFSRYTIAVGSTGNLGLSVGVAARALGFRATVHMSADAKAWKVERLTRLGVAVVRHDADYTTAVENARIAAESDPTIYFVDDEQSRQLFLGYSVAALELAGQLRARGIVVDAGHPLFLYLPCGIGGAPGGVAYGAKAVFGDDVHCFFVEPVQSPCALVHLMSGSADLVSVYDVGLTNRTEADGMAVARMSAFVATVMRRMLAGVFTVDDPSLFRWLLSAHQSQNLRLEPSAAAGFAGPDFLVKHPAGKEFCAHRQIGDRLAQATHVIWTTGGAFVPEDQFQAFLRTASEIGGTN</sequence>
<feature type="modified residue" description="N6-(pyridoxal phosphate)lysine" evidence="4">
    <location>
        <position position="111"/>
    </location>
</feature>
<accession>A0ABQ5ZHN0</accession>
<dbReference type="InterPro" id="IPR001926">
    <property type="entry name" value="TrpB-like_PALP"/>
</dbReference>
<feature type="domain" description="Tryptophan synthase beta chain-like PALP" evidence="5">
    <location>
        <begin position="69"/>
        <end position="387"/>
    </location>
</feature>
<dbReference type="InterPro" id="IPR050147">
    <property type="entry name" value="Ser/Thr_Dehydratase"/>
</dbReference>
<evidence type="ECO:0000256" key="1">
    <source>
        <dbReference type="ARBA" id="ARBA00001933"/>
    </source>
</evidence>
<evidence type="ECO:0000313" key="6">
    <source>
        <dbReference type="EMBL" id="GLR51121.1"/>
    </source>
</evidence>
<name>A0ABQ5ZHN0_9HYPH</name>
<dbReference type="Proteomes" id="UP001156702">
    <property type="component" value="Unassembled WGS sequence"/>
</dbReference>
<evidence type="ECO:0000256" key="4">
    <source>
        <dbReference type="HAMAP-Rule" id="MF_01030"/>
    </source>
</evidence>
<evidence type="ECO:0000256" key="2">
    <source>
        <dbReference type="ARBA" id="ARBA00022898"/>
    </source>
</evidence>
<comment type="similarity">
    <text evidence="4">Belongs to the serine/threonine dehydratase family. DsdA subfamily.</text>
</comment>
<proteinExistence type="inferred from homology"/>
<dbReference type="PANTHER" id="PTHR48078">
    <property type="entry name" value="THREONINE DEHYDRATASE, MITOCHONDRIAL-RELATED"/>
    <property type="match status" value="1"/>
</dbReference>
<protein>
    <recommendedName>
        <fullName evidence="4">Probable D-serine dehydratase</fullName>
        <ecNumber evidence="4">4.3.1.18</ecNumber>
    </recommendedName>
    <alternativeName>
        <fullName evidence="4">D-serine deaminase</fullName>
        <shortName evidence="4">DSD</shortName>
    </alternativeName>
</protein>
<evidence type="ECO:0000259" key="5">
    <source>
        <dbReference type="Pfam" id="PF00291"/>
    </source>
</evidence>
<comment type="caution">
    <text evidence="6">The sequence shown here is derived from an EMBL/GenBank/DDBJ whole genome shotgun (WGS) entry which is preliminary data.</text>
</comment>
<keyword evidence="2 4" id="KW-0663">Pyridoxal phosphate</keyword>
<keyword evidence="7" id="KW-1185">Reference proteome</keyword>
<dbReference type="NCBIfam" id="TIGR02035">
    <property type="entry name" value="D_Ser_am_lyase"/>
    <property type="match status" value="1"/>
</dbReference>
<comment type="cofactor">
    <cofactor evidence="1 4">
        <name>pyridoxal 5'-phosphate</name>
        <dbReference type="ChEBI" id="CHEBI:597326"/>
    </cofactor>
</comment>
<reference evidence="7" key="1">
    <citation type="journal article" date="2019" name="Int. J. Syst. Evol. Microbiol.">
        <title>The Global Catalogue of Microorganisms (GCM) 10K type strain sequencing project: providing services to taxonomists for standard genome sequencing and annotation.</title>
        <authorList>
            <consortium name="The Broad Institute Genomics Platform"/>
            <consortium name="The Broad Institute Genome Sequencing Center for Infectious Disease"/>
            <person name="Wu L."/>
            <person name="Ma J."/>
        </authorList>
    </citation>
    <scope>NUCLEOTIDE SEQUENCE [LARGE SCALE GENOMIC DNA]</scope>
    <source>
        <strain evidence="7">NBRC 102122</strain>
    </source>
</reference>